<proteinExistence type="predicted"/>
<dbReference type="EMBL" id="SORE01000019">
    <property type="protein sequence ID" value="TDY42961.1"/>
    <property type="molecule type" value="Genomic_DNA"/>
</dbReference>
<evidence type="ECO:0000313" key="2">
    <source>
        <dbReference type="Proteomes" id="UP000295509"/>
    </source>
</evidence>
<dbReference type="Proteomes" id="UP000295509">
    <property type="component" value="Unassembled WGS sequence"/>
</dbReference>
<evidence type="ECO:0000313" key="1">
    <source>
        <dbReference type="EMBL" id="TDY42961.1"/>
    </source>
</evidence>
<reference evidence="1 2" key="1">
    <citation type="submission" date="2019-03" db="EMBL/GenBank/DDBJ databases">
        <title>Genomic Encyclopedia of Type Strains, Phase III (KMG-III): the genomes of soil and plant-associated and newly described type strains.</title>
        <authorList>
            <person name="Whitman W."/>
        </authorList>
    </citation>
    <scope>NUCLEOTIDE SEQUENCE [LARGE SCALE GENOMIC DNA]</scope>
    <source>
        <strain evidence="1 2">LMG 29544</strain>
    </source>
</reference>
<sequence length="65" mass="7144">MDPSMACPRGKTNAFYPAMFSPAVTQQQISHTVTFRYDRAGKPRTPALYGFANGLDVRHIGQVDG</sequence>
<keyword evidence="2" id="KW-1185">Reference proteome</keyword>
<dbReference type="AlphaFoldDB" id="A0A4R8LKB7"/>
<protein>
    <submittedName>
        <fullName evidence="1">Uncharacterized protein</fullName>
    </submittedName>
</protein>
<organism evidence="1 2">
    <name type="scientific">Paraburkholderia rhizosphaerae</name>
    <dbReference type="NCBI Taxonomy" id="480658"/>
    <lineage>
        <taxon>Bacteria</taxon>
        <taxon>Pseudomonadati</taxon>
        <taxon>Pseudomonadota</taxon>
        <taxon>Betaproteobacteria</taxon>
        <taxon>Burkholderiales</taxon>
        <taxon>Burkholderiaceae</taxon>
        <taxon>Paraburkholderia</taxon>
    </lineage>
</organism>
<comment type="caution">
    <text evidence="1">The sequence shown here is derived from an EMBL/GenBank/DDBJ whole genome shotgun (WGS) entry which is preliminary data.</text>
</comment>
<gene>
    <name evidence="1" type="ORF">BX592_11978</name>
</gene>
<name>A0A4R8LKB7_9BURK</name>
<accession>A0A4R8LKB7</accession>